<organism evidence="2 3">
    <name type="scientific">Leptolyngbya subtilissima DQ-A4</name>
    <dbReference type="NCBI Taxonomy" id="2933933"/>
    <lineage>
        <taxon>Bacteria</taxon>
        <taxon>Bacillati</taxon>
        <taxon>Cyanobacteriota</taxon>
        <taxon>Cyanophyceae</taxon>
        <taxon>Leptolyngbyales</taxon>
        <taxon>Leptolyngbyaceae</taxon>
        <taxon>Leptolyngbya group</taxon>
        <taxon>Leptolyngbya</taxon>
    </lineage>
</organism>
<dbReference type="EMBL" id="JAMPKX010000001">
    <property type="protein sequence ID" value="MEP0945795.1"/>
    <property type="molecule type" value="Genomic_DNA"/>
</dbReference>
<comment type="caution">
    <text evidence="2">The sequence shown here is derived from an EMBL/GenBank/DDBJ whole genome shotgun (WGS) entry which is preliminary data.</text>
</comment>
<sequence length="221" mass="24109">MFHCDRSLVRQAALAAGTVMLLVLGGDLQAQEPPEPNYLRPAEPCPSDPQVLATQLLADLPSYANRVSSRNLDLSTNPIQPVTTILVASAPDFTPLDLSQLLPTGATSEGEADTDLQQVFFTTLERQYWQGRPTSLQHYHWLFLAPTQDGWHMALLFSSLGPYSNSGPLGSSSRPPTPPQESSDGIVGQAVRLWLRDCRFEAVFPADAEVERVSPDPSTNP</sequence>
<gene>
    <name evidence="2" type="ORF">NC992_02820</name>
</gene>
<protein>
    <submittedName>
        <fullName evidence="2">Uncharacterized protein</fullName>
    </submittedName>
</protein>
<reference evidence="2 3" key="1">
    <citation type="submission" date="2022-04" db="EMBL/GenBank/DDBJ databases">
        <title>Positive selection, recombination, and allopatry shape intraspecific diversity of widespread and dominant cyanobacteria.</title>
        <authorList>
            <person name="Wei J."/>
            <person name="Shu W."/>
            <person name="Hu C."/>
        </authorList>
    </citation>
    <scope>NUCLEOTIDE SEQUENCE [LARGE SCALE GENOMIC DNA]</scope>
    <source>
        <strain evidence="2 3">DQ-A4</strain>
    </source>
</reference>
<feature type="region of interest" description="Disordered" evidence="1">
    <location>
        <begin position="166"/>
        <end position="186"/>
    </location>
</feature>
<dbReference type="RefSeq" id="WP_190699139.1">
    <property type="nucleotide sequence ID" value="NZ_JAMPKX010000001.1"/>
</dbReference>
<evidence type="ECO:0000313" key="3">
    <source>
        <dbReference type="Proteomes" id="UP001482513"/>
    </source>
</evidence>
<accession>A0ABV0JZ40</accession>
<name>A0ABV0JZ40_9CYAN</name>
<evidence type="ECO:0000256" key="1">
    <source>
        <dbReference type="SAM" id="MobiDB-lite"/>
    </source>
</evidence>
<keyword evidence="3" id="KW-1185">Reference proteome</keyword>
<evidence type="ECO:0000313" key="2">
    <source>
        <dbReference type="EMBL" id="MEP0945795.1"/>
    </source>
</evidence>
<dbReference type="Proteomes" id="UP001482513">
    <property type="component" value="Unassembled WGS sequence"/>
</dbReference>
<proteinExistence type="predicted"/>